<reference evidence="3 4" key="1">
    <citation type="journal article" date="2016" name="Mol. Biol. Evol.">
        <title>Comparative Genomics of Early-Diverging Mushroom-Forming Fungi Provides Insights into the Origins of Lignocellulose Decay Capabilities.</title>
        <authorList>
            <person name="Nagy L.G."/>
            <person name="Riley R."/>
            <person name="Tritt A."/>
            <person name="Adam C."/>
            <person name="Daum C."/>
            <person name="Floudas D."/>
            <person name="Sun H."/>
            <person name="Yadav J.S."/>
            <person name="Pangilinan J."/>
            <person name="Larsson K.H."/>
            <person name="Matsuura K."/>
            <person name="Barry K."/>
            <person name="Labutti K."/>
            <person name="Kuo R."/>
            <person name="Ohm R.A."/>
            <person name="Bhattacharya S.S."/>
            <person name="Shirouzu T."/>
            <person name="Yoshinaga Y."/>
            <person name="Martin F.M."/>
            <person name="Grigoriev I.V."/>
            <person name="Hibbett D.S."/>
        </authorList>
    </citation>
    <scope>NUCLEOTIDE SEQUENCE [LARGE SCALE GENOMIC DNA]</scope>
    <source>
        <strain evidence="3 4">93-53</strain>
    </source>
</reference>
<feature type="transmembrane region" description="Helical" evidence="1">
    <location>
        <begin position="187"/>
        <end position="207"/>
    </location>
</feature>
<evidence type="ECO:0000313" key="3">
    <source>
        <dbReference type="EMBL" id="KZT00515.1"/>
    </source>
</evidence>
<dbReference type="EMBL" id="KV427684">
    <property type="protein sequence ID" value="KZT00515.1"/>
    <property type="molecule type" value="Genomic_DNA"/>
</dbReference>
<dbReference type="PANTHER" id="PTHR40465">
    <property type="entry name" value="CHROMOSOME 1, WHOLE GENOME SHOTGUN SEQUENCE"/>
    <property type="match status" value="1"/>
</dbReference>
<dbReference type="GeneID" id="63822252"/>
<feature type="transmembrane region" description="Helical" evidence="1">
    <location>
        <begin position="147"/>
        <end position="167"/>
    </location>
</feature>
<keyword evidence="1" id="KW-0812">Transmembrane</keyword>
<feature type="transmembrane region" description="Helical" evidence="1">
    <location>
        <begin position="72"/>
        <end position="93"/>
    </location>
</feature>
<feature type="domain" description="DUF6534" evidence="2">
    <location>
        <begin position="153"/>
        <end position="238"/>
    </location>
</feature>
<name>A0A165B8Y1_9APHY</name>
<gene>
    <name evidence="3" type="ORF">LAESUDRAFT_666021</name>
</gene>
<feature type="transmembrane region" description="Helical" evidence="1">
    <location>
        <begin position="105"/>
        <end position="127"/>
    </location>
</feature>
<feature type="transmembrane region" description="Helical" evidence="1">
    <location>
        <begin position="213"/>
        <end position="234"/>
    </location>
</feature>
<proteinExistence type="predicted"/>
<dbReference type="PANTHER" id="PTHR40465:SF1">
    <property type="entry name" value="DUF6534 DOMAIN-CONTAINING PROTEIN"/>
    <property type="match status" value="1"/>
</dbReference>
<evidence type="ECO:0000256" key="1">
    <source>
        <dbReference type="SAM" id="Phobius"/>
    </source>
</evidence>
<keyword evidence="1" id="KW-0472">Membrane</keyword>
<dbReference type="OrthoDB" id="3262409at2759"/>
<dbReference type="AlphaFoldDB" id="A0A165B8Y1"/>
<feature type="transmembrane region" description="Helical" evidence="1">
    <location>
        <begin position="6"/>
        <end position="22"/>
    </location>
</feature>
<protein>
    <recommendedName>
        <fullName evidence="2">DUF6534 domain-containing protein</fullName>
    </recommendedName>
</protein>
<evidence type="ECO:0000259" key="2">
    <source>
        <dbReference type="Pfam" id="PF20152"/>
    </source>
</evidence>
<feature type="non-terminal residue" evidence="3">
    <location>
        <position position="1"/>
    </location>
</feature>
<keyword evidence="1" id="KW-1133">Transmembrane helix</keyword>
<organism evidence="3 4">
    <name type="scientific">Laetiporus sulphureus 93-53</name>
    <dbReference type="NCBI Taxonomy" id="1314785"/>
    <lineage>
        <taxon>Eukaryota</taxon>
        <taxon>Fungi</taxon>
        <taxon>Dikarya</taxon>
        <taxon>Basidiomycota</taxon>
        <taxon>Agaricomycotina</taxon>
        <taxon>Agaricomycetes</taxon>
        <taxon>Polyporales</taxon>
        <taxon>Laetiporus</taxon>
    </lineage>
</organism>
<dbReference type="RefSeq" id="XP_040758255.1">
    <property type="nucleotide sequence ID" value="XM_040905222.1"/>
</dbReference>
<dbReference type="InParanoid" id="A0A165B8Y1"/>
<dbReference type="Proteomes" id="UP000076871">
    <property type="component" value="Unassembled WGS sequence"/>
</dbReference>
<keyword evidence="4" id="KW-1185">Reference proteome</keyword>
<dbReference type="InterPro" id="IPR045339">
    <property type="entry name" value="DUF6534"/>
</dbReference>
<dbReference type="Pfam" id="PF20152">
    <property type="entry name" value="DUF6534"/>
    <property type="match status" value="1"/>
</dbReference>
<sequence>LLAYQFNWVLYGVLVMQVYTYHQVSFRDHVAIKCLVYGLFALETVRTILLTHDSFQQLALNWGSLEGLYTLNYLWLDVPIFIGISSVCIQCFYAWHIYILGQSKALSILILLVALMQCGGAFAEGILSKVYSNVPGTQINTLRSCTVWLAGTSTCDVIIACSMVYHLSRKRTGYKSTDIVINKLIQLVIETGMATAIIAIIELSLFLQFKHNFYHIVPALLLSKMYSNSLLALLNNRVSLRNQASNPNSSMSPAIWRDSSE</sequence>
<accession>A0A165B8Y1</accession>
<evidence type="ECO:0000313" key="4">
    <source>
        <dbReference type="Proteomes" id="UP000076871"/>
    </source>
</evidence>